<evidence type="ECO:0000313" key="2">
    <source>
        <dbReference type="Proteomes" id="UP000818029"/>
    </source>
</evidence>
<dbReference type="GeneID" id="107956125"/>
<dbReference type="KEGG" id="ghi:107956125"/>
<dbReference type="PANTHER" id="PTHR35317:SF31">
    <property type="entry name" value="DUF4219 DOMAIN-CONTAINING PROTEIN"/>
    <property type="match status" value="1"/>
</dbReference>
<dbReference type="AlphaFoldDB" id="A0A1U8P815"/>
<dbReference type="PaxDb" id="3635-A0A1U8P815"/>
<dbReference type="PANTHER" id="PTHR35317">
    <property type="entry name" value="OS04G0629600 PROTEIN"/>
    <property type="match status" value="1"/>
</dbReference>
<protein>
    <recommendedName>
        <fullName evidence="1">Retrovirus-related Pol polyprotein from transposon TNT 1-94-like beta-barrel domain-containing protein</fullName>
    </recommendedName>
</protein>
<accession>A0A1U8P815</accession>
<reference evidence="3" key="2">
    <citation type="submission" date="2025-08" db="UniProtKB">
        <authorList>
            <consortium name="RefSeq"/>
        </authorList>
    </citation>
    <scope>IDENTIFICATION</scope>
</reference>
<evidence type="ECO:0000313" key="3">
    <source>
        <dbReference type="RefSeq" id="XP_016747352.1"/>
    </source>
</evidence>
<evidence type="ECO:0000259" key="1">
    <source>
        <dbReference type="Pfam" id="PF22936"/>
    </source>
</evidence>
<dbReference type="InterPro" id="IPR054722">
    <property type="entry name" value="PolX-like_BBD"/>
</dbReference>
<name>A0A1U8P815_GOSHI</name>
<dbReference type="Pfam" id="PF22936">
    <property type="entry name" value="Pol_BBD"/>
    <property type="match status" value="1"/>
</dbReference>
<feature type="domain" description="Retrovirus-related Pol polyprotein from transposon TNT 1-94-like beta-barrel" evidence="1">
    <location>
        <begin position="204"/>
        <end position="274"/>
    </location>
</feature>
<dbReference type="Pfam" id="PF14223">
    <property type="entry name" value="Retrotran_gag_2"/>
    <property type="match status" value="1"/>
</dbReference>
<dbReference type="Proteomes" id="UP000818029">
    <property type="component" value="Chromosome D07"/>
</dbReference>
<dbReference type="RefSeq" id="XP_016747352.1">
    <property type="nucleotide sequence ID" value="XM_016891863.1"/>
</dbReference>
<organism evidence="2 3">
    <name type="scientific">Gossypium hirsutum</name>
    <name type="common">Upland cotton</name>
    <name type="synonym">Gossypium mexicanum</name>
    <dbReference type="NCBI Taxonomy" id="3635"/>
    <lineage>
        <taxon>Eukaryota</taxon>
        <taxon>Viridiplantae</taxon>
        <taxon>Streptophyta</taxon>
        <taxon>Embryophyta</taxon>
        <taxon>Tracheophyta</taxon>
        <taxon>Spermatophyta</taxon>
        <taxon>Magnoliopsida</taxon>
        <taxon>eudicotyledons</taxon>
        <taxon>Gunneridae</taxon>
        <taxon>Pentapetalae</taxon>
        <taxon>rosids</taxon>
        <taxon>malvids</taxon>
        <taxon>Malvales</taxon>
        <taxon>Malvaceae</taxon>
        <taxon>Malvoideae</taxon>
        <taxon>Gossypium</taxon>
    </lineage>
</organism>
<reference evidence="2" key="1">
    <citation type="journal article" date="2020" name="Nat. Genet.">
        <title>Genomic diversifications of five Gossypium allopolyploid species and their impact on cotton improvement.</title>
        <authorList>
            <person name="Chen Z.J."/>
            <person name="Sreedasyam A."/>
            <person name="Ando A."/>
            <person name="Song Q."/>
            <person name="De Santiago L.M."/>
            <person name="Hulse-Kemp A.M."/>
            <person name="Ding M."/>
            <person name="Ye W."/>
            <person name="Kirkbride R.C."/>
            <person name="Jenkins J."/>
            <person name="Plott C."/>
            <person name="Lovell J."/>
            <person name="Lin Y.M."/>
            <person name="Vaughn R."/>
            <person name="Liu B."/>
            <person name="Simpson S."/>
            <person name="Scheffler B.E."/>
            <person name="Wen L."/>
            <person name="Saski C.A."/>
            <person name="Grover C.E."/>
            <person name="Hu G."/>
            <person name="Conover J.L."/>
            <person name="Carlson J.W."/>
            <person name="Shu S."/>
            <person name="Boston L.B."/>
            <person name="Williams M."/>
            <person name="Peterson D.G."/>
            <person name="McGee K."/>
            <person name="Jones D.C."/>
            <person name="Wendel J.F."/>
            <person name="Stelly D.M."/>
            <person name="Grimwood J."/>
            <person name="Schmutz J."/>
        </authorList>
    </citation>
    <scope>NUCLEOTIDE SEQUENCE [LARGE SCALE GENOMIC DNA]</scope>
    <source>
        <strain evidence="2">cv. TM-1</strain>
    </source>
</reference>
<proteinExistence type="predicted"/>
<keyword evidence="2" id="KW-1185">Reference proteome</keyword>
<sequence length="275" mass="31571">MKTYLQTFDLWEVVNANLEPPPLRANPTVAQIRQHSDYRAKRYKTMSCLQNNVSNLIFIRIMACETPKQAWDKLKEEFQRVRTIKQYSNRIMAIMNNIRLLGDQSSESRIVEKNKGELADRRSIMKVHFKPRVDQPQALLATKGRKLGQTSLKEIEQKKDIHLAFILKGLAIQKQTAGMDLMCNARFVNSWAMLKRRNSTKGQLIDSGCTNHMTLDAAIFKSIDKNFNSRVKVGNGQYIKAERKRDVLIDTPSRAKLVSNVLLTPKIDRNLISIA</sequence>
<gene>
    <name evidence="3" type="primary">LOC107956125</name>
</gene>